<dbReference type="InterPro" id="IPR054636">
    <property type="entry name" value="CydP"/>
</dbReference>
<gene>
    <name evidence="2" type="ORF">GX576_02705</name>
</gene>
<feature type="transmembrane region" description="Helical" evidence="1">
    <location>
        <begin position="12"/>
        <end position="30"/>
    </location>
</feature>
<proteinExistence type="predicted"/>
<organism evidence="2 3">
    <name type="scientific">Thauera phenolivorans</name>
    <dbReference type="NCBI Taxonomy" id="1792543"/>
    <lineage>
        <taxon>Bacteria</taxon>
        <taxon>Pseudomonadati</taxon>
        <taxon>Pseudomonadota</taxon>
        <taxon>Betaproteobacteria</taxon>
        <taxon>Rhodocyclales</taxon>
        <taxon>Zoogloeaceae</taxon>
        <taxon>Thauera</taxon>
    </lineage>
</organism>
<dbReference type="RefSeq" id="WP_068804740.1">
    <property type="nucleotide sequence ID" value="NZ_MBFM01000002.1"/>
</dbReference>
<dbReference type="AlphaFoldDB" id="A0A7X7LUY5"/>
<reference evidence="2 3" key="1">
    <citation type="journal article" date="2020" name="Biotechnol. Biofuels">
        <title>New insights from the biogas microbiome by comprehensive genome-resolved metagenomics of nearly 1600 species originating from multiple anaerobic digesters.</title>
        <authorList>
            <person name="Campanaro S."/>
            <person name="Treu L."/>
            <person name="Rodriguez-R L.M."/>
            <person name="Kovalovszki A."/>
            <person name="Ziels R.M."/>
            <person name="Maus I."/>
            <person name="Zhu X."/>
            <person name="Kougias P.G."/>
            <person name="Basile A."/>
            <person name="Luo G."/>
            <person name="Schluter A."/>
            <person name="Konstantinidis K.T."/>
            <person name="Angelidaki I."/>
        </authorList>
    </citation>
    <scope>NUCLEOTIDE SEQUENCE [LARGE SCALE GENOMIC DNA]</scope>
    <source>
        <strain evidence="2">AS06rmzACSIP_256</strain>
    </source>
</reference>
<evidence type="ECO:0000313" key="3">
    <source>
        <dbReference type="Proteomes" id="UP000536534"/>
    </source>
</evidence>
<keyword evidence="1" id="KW-0812">Transmembrane</keyword>
<evidence type="ECO:0000256" key="1">
    <source>
        <dbReference type="SAM" id="Phobius"/>
    </source>
</evidence>
<name>A0A7X7LUY5_9RHOO</name>
<dbReference type="OrthoDB" id="9157336at2"/>
<dbReference type="Proteomes" id="UP000536534">
    <property type="component" value="Unassembled WGS sequence"/>
</dbReference>
<keyword evidence="1" id="KW-1133">Transmembrane helix</keyword>
<accession>A0A7X7LUY5</accession>
<protein>
    <submittedName>
        <fullName evidence="2">Uncharacterized protein</fullName>
    </submittedName>
</protein>
<dbReference type="NCBIfam" id="NF045611">
    <property type="entry name" value="small_CydP"/>
    <property type="match status" value="1"/>
</dbReference>
<dbReference type="EMBL" id="JAAYYV010000069">
    <property type="protein sequence ID" value="NLF53316.1"/>
    <property type="molecule type" value="Genomic_DNA"/>
</dbReference>
<sequence length="65" mass="7182">MNRSDRRLLREISIVVVVKLMLITALWWAFFHDAGVPVDSAKMGSRIVAAQPAKLQTTSGESNAQ</sequence>
<keyword evidence="1" id="KW-0472">Membrane</keyword>
<evidence type="ECO:0000313" key="2">
    <source>
        <dbReference type="EMBL" id="NLF53316.1"/>
    </source>
</evidence>
<comment type="caution">
    <text evidence="2">The sequence shown here is derived from an EMBL/GenBank/DDBJ whole genome shotgun (WGS) entry which is preliminary data.</text>
</comment>